<evidence type="ECO:0000256" key="1">
    <source>
        <dbReference type="SAM" id="MobiDB-lite"/>
    </source>
</evidence>
<feature type="compositionally biased region" description="Basic residues" evidence="1">
    <location>
        <begin position="412"/>
        <end position="428"/>
    </location>
</feature>
<dbReference type="InterPro" id="IPR003593">
    <property type="entry name" value="AAA+_ATPase"/>
</dbReference>
<dbReference type="Pfam" id="PF00004">
    <property type="entry name" value="AAA"/>
    <property type="match status" value="1"/>
</dbReference>
<dbReference type="GO" id="GO:0005524">
    <property type="term" value="F:ATP binding"/>
    <property type="evidence" value="ECO:0007669"/>
    <property type="project" value="InterPro"/>
</dbReference>
<evidence type="ECO:0000313" key="3">
    <source>
        <dbReference type="Proteomes" id="UP001165740"/>
    </source>
</evidence>
<dbReference type="PANTHER" id="PTHR14690:SF0">
    <property type="entry name" value="IQ MOTIF CONTAINING WITH AAA DOMAIN 1"/>
    <property type="match status" value="1"/>
</dbReference>
<dbReference type="PANTHER" id="PTHR14690">
    <property type="entry name" value="IQ MOTIF CONTAINING WITH AAA DOMAIN 1"/>
    <property type="match status" value="1"/>
</dbReference>
<dbReference type="Gene3D" id="1.10.8.60">
    <property type="match status" value="1"/>
</dbReference>
<proteinExistence type="predicted"/>
<dbReference type="InterPro" id="IPR003959">
    <property type="entry name" value="ATPase_AAA_core"/>
</dbReference>
<sequence>MSRVASTLDMSSSKVKKRDTLYYRGSKFEPKLSKVKEPDGDRRKMDCSIQPGFGNLKWHQAIKQLFDIVKNEPPIDQNGQTIQFKPVRQEQTLDYLSEKFINYVLVLQKLSDCLPRLIHPQKRRLLKKCIESTAARVCELKHQMIQWNKCLYHYFDDLLRDMGLTPDNLEITIPVYLLKDRHHILSMRQQLLAWMIQRIEALSDPKVEDIVNMYVSSRESFDIKINANKPASPIEKEKEKMSVRTSSSDDINRYVPDFHCQTVIRRLSRDVSEMTKLIKLQSWCRSWHAKKKTKRLREEEFVSLGMSFPKRMVTLINQEDLDEEYNEQEAKHAEREDDMMNKKQFQYEQFLETKGLDMAWELKMNLTQWLLEMMSLQGRLPDYPEDEEGGCDAIFQEKTVEDLEAEIEAMFRPRKAKKQSKGSKKPKKPAPEDPGWKMPPSSNLMSLIGLLNEYDSYWYYKFERDNPFQTFDMDLVMDEVQSEAGKIIRQQVDKLMRYELENMKLALENTVYKSAPDKIPTQKLKTATVKLGPTGERTVEELYGELVLMGLVKPVNSVKMKDIIGDHNFQRAAQRECIPTIPDIKNIVTLLLGLPLSSEFVHKATPILNTMLFAGPPGTGKTMLLHAICRETGSNLIDLSPATLNGKYIGTEEQNYLKAALLKVGKALEPTVFYVDECELVFPLKPGPKSDDNPARWASFLQGLMKKLKQGDRMALIGLTHLPFYCKTKSLLNVFKNVIFFPTPEYGSRTAMWKALLAKLPLLRTNLNVSVLSKLTEGYSFREIQFVIDNVLHADRLSRCRPITNDEFIQCLSMMSRPSSETTQAWLDWYDQIPMVQAYKAWQDVMDEMDRLLEQAAK</sequence>
<dbReference type="InterPro" id="IPR052267">
    <property type="entry name" value="N-DRC_Component"/>
</dbReference>
<keyword evidence="3" id="KW-1185">Reference proteome</keyword>
<accession>A0A9W2Z0J9</accession>
<protein>
    <submittedName>
        <fullName evidence="4">Dynein regulatory complex protein 11-like isoform X1</fullName>
    </submittedName>
</protein>
<dbReference type="SUPFAM" id="SSF52540">
    <property type="entry name" value="P-loop containing nucleoside triphosphate hydrolases"/>
    <property type="match status" value="1"/>
</dbReference>
<feature type="domain" description="AAA+ ATPase" evidence="2">
    <location>
        <begin position="607"/>
        <end position="745"/>
    </location>
</feature>
<dbReference type="AlphaFoldDB" id="A0A9W2Z0J9"/>
<evidence type="ECO:0000259" key="2">
    <source>
        <dbReference type="SMART" id="SM00382"/>
    </source>
</evidence>
<name>A0A9W2Z0J9_BIOGL</name>
<dbReference type="OrthoDB" id="6066679at2759"/>
<evidence type="ECO:0000313" key="4">
    <source>
        <dbReference type="RefSeq" id="XP_055868473.1"/>
    </source>
</evidence>
<organism evidence="3 4">
    <name type="scientific">Biomphalaria glabrata</name>
    <name type="common">Bloodfluke planorb</name>
    <name type="synonym">Freshwater snail</name>
    <dbReference type="NCBI Taxonomy" id="6526"/>
    <lineage>
        <taxon>Eukaryota</taxon>
        <taxon>Metazoa</taxon>
        <taxon>Spiralia</taxon>
        <taxon>Lophotrochozoa</taxon>
        <taxon>Mollusca</taxon>
        <taxon>Gastropoda</taxon>
        <taxon>Heterobranchia</taxon>
        <taxon>Euthyneura</taxon>
        <taxon>Panpulmonata</taxon>
        <taxon>Hygrophila</taxon>
        <taxon>Lymnaeoidea</taxon>
        <taxon>Planorbidae</taxon>
        <taxon>Biomphalaria</taxon>
    </lineage>
</organism>
<dbReference type="Proteomes" id="UP001165740">
    <property type="component" value="Chromosome 15"/>
</dbReference>
<dbReference type="GeneID" id="106063483"/>
<gene>
    <name evidence="4" type="primary">LOC106063483</name>
</gene>
<reference evidence="4" key="1">
    <citation type="submission" date="2025-08" db="UniProtKB">
        <authorList>
            <consortium name="RefSeq"/>
        </authorList>
    </citation>
    <scope>IDENTIFICATION</scope>
</reference>
<dbReference type="Gene3D" id="3.40.50.300">
    <property type="entry name" value="P-loop containing nucleotide triphosphate hydrolases"/>
    <property type="match status" value="1"/>
</dbReference>
<dbReference type="SMART" id="SM00382">
    <property type="entry name" value="AAA"/>
    <property type="match status" value="1"/>
</dbReference>
<dbReference type="RefSeq" id="XP_055868473.1">
    <property type="nucleotide sequence ID" value="XM_056012498.1"/>
</dbReference>
<dbReference type="GO" id="GO:0016887">
    <property type="term" value="F:ATP hydrolysis activity"/>
    <property type="evidence" value="ECO:0007669"/>
    <property type="project" value="InterPro"/>
</dbReference>
<feature type="region of interest" description="Disordered" evidence="1">
    <location>
        <begin position="411"/>
        <end position="439"/>
    </location>
</feature>
<dbReference type="PROSITE" id="PS50096">
    <property type="entry name" value="IQ"/>
    <property type="match status" value="1"/>
</dbReference>
<dbReference type="InterPro" id="IPR027417">
    <property type="entry name" value="P-loop_NTPase"/>
</dbReference>